<evidence type="ECO:0000313" key="1">
    <source>
        <dbReference type="EMBL" id="CAH2210789.1"/>
    </source>
</evidence>
<organism evidence="1 2">
    <name type="scientific">Pararge aegeria aegeria</name>
    <dbReference type="NCBI Taxonomy" id="348720"/>
    <lineage>
        <taxon>Eukaryota</taxon>
        <taxon>Metazoa</taxon>
        <taxon>Ecdysozoa</taxon>
        <taxon>Arthropoda</taxon>
        <taxon>Hexapoda</taxon>
        <taxon>Insecta</taxon>
        <taxon>Pterygota</taxon>
        <taxon>Neoptera</taxon>
        <taxon>Endopterygota</taxon>
        <taxon>Lepidoptera</taxon>
        <taxon>Glossata</taxon>
        <taxon>Ditrysia</taxon>
        <taxon>Papilionoidea</taxon>
        <taxon>Nymphalidae</taxon>
        <taxon>Satyrinae</taxon>
        <taxon>Satyrini</taxon>
        <taxon>Parargina</taxon>
        <taxon>Pararge</taxon>
    </lineage>
</organism>
<accession>A0A8S4QJ09</accession>
<name>A0A8S4QJ09_9NEOP</name>
<reference evidence="1" key="1">
    <citation type="submission" date="2022-03" db="EMBL/GenBank/DDBJ databases">
        <authorList>
            <person name="Lindestad O."/>
        </authorList>
    </citation>
    <scope>NUCLEOTIDE SEQUENCE</scope>
</reference>
<protein>
    <submittedName>
        <fullName evidence="1">Jg6133 protein</fullName>
    </submittedName>
</protein>
<keyword evidence="2" id="KW-1185">Reference proteome</keyword>
<comment type="caution">
    <text evidence="1">The sequence shown here is derived from an EMBL/GenBank/DDBJ whole genome shotgun (WGS) entry which is preliminary data.</text>
</comment>
<dbReference type="OrthoDB" id="26681at2759"/>
<sequence length="339" mass="38405">MKRVRSEVIHSAACPKNRHKACRQRVAAGMHHHHDILGEAGTGLPLPSACCVSVLYGTLTSLVPDEEVSSQKTLRNRILHVMLKCGVCCCFSPSFLMENIVRLMLTHSNVASLCLQLLEHTVYGDLGASVLIPKVTDQLPCSICEQSDSNRDLGRKYCPHGVSPIERKSVWSFLIHYNSLLQLDNHNNVLHATVRHLLKVTPKCRMEMKYELLFSVIYPTFIVAKHRYTMRVEESAYFLTVSCLNIFASLLNTVSFAEQFIQKGGLSFVLELVSLPEFSNQCCAILEIAIIVEIFKLIKENVELTYFREMRSLASVQILFKSLSDMTEKCYKIYKTKMP</sequence>
<dbReference type="EMBL" id="CAKXAJ010008216">
    <property type="protein sequence ID" value="CAH2210789.1"/>
    <property type="molecule type" value="Genomic_DNA"/>
</dbReference>
<dbReference type="AlphaFoldDB" id="A0A8S4QJ09"/>
<gene>
    <name evidence="1" type="primary">jg6133</name>
    <name evidence="1" type="ORF">PAEG_LOCUS2647</name>
</gene>
<feature type="non-terminal residue" evidence="1">
    <location>
        <position position="339"/>
    </location>
</feature>
<dbReference type="Proteomes" id="UP000838756">
    <property type="component" value="Unassembled WGS sequence"/>
</dbReference>
<proteinExistence type="predicted"/>
<evidence type="ECO:0000313" key="2">
    <source>
        <dbReference type="Proteomes" id="UP000838756"/>
    </source>
</evidence>